<dbReference type="Gene3D" id="3.40.30.10">
    <property type="entry name" value="Glutaredoxin"/>
    <property type="match status" value="1"/>
</dbReference>
<accession>A0ABV4BNC4</accession>
<dbReference type="Proteomes" id="UP001564657">
    <property type="component" value="Unassembled WGS sequence"/>
</dbReference>
<protein>
    <submittedName>
        <fullName evidence="1">Uncharacterized protein</fullName>
    </submittedName>
</protein>
<dbReference type="EMBL" id="JBGEWD010000007">
    <property type="protein sequence ID" value="MEY8000269.1"/>
    <property type="molecule type" value="Genomic_DNA"/>
</dbReference>
<comment type="caution">
    <text evidence="1">The sequence shown here is derived from an EMBL/GenBank/DDBJ whole genome shotgun (WGS) entry which is preliminary data.</text>
</comment>
<dbReference type="SUPFAM" id="SSF52833">
    <property type="entry name" value="Thioredoxin-like"/>
    <property type="match status" value="1"/>
</dbReference>
<keyword evidence="2" id="KW-1185">Reference proteome</keyword>
<name>A0ABV4BNC4_9CLOT</name>
<evidence type="ECO:0000313" key="1">
    <source>
        <dbReference type="EMBL" id="MEY8000269.1"/>
    </source>
</evidence>
<proteinExistence type="predicted"/>
<evidence type="ECO:0000313" key="2">
    <source>
        <dbReference type="Proteomes" id="UP001564657"/>
    </source>
</evidence>
<dbReference type="InterPro" id="IPR036249">
    <property type="entry name" value="Thioredoxin-like_sf"/>
</dbReference>
<gene>
    <name evidence="1" type="ORF">AB8U03_08680</name>
</gene>
<organism evidence="1 2">
    <name type="scientific">Clostridium moutaii</name>
    <dbReference type="NCBI Taxonomy" id="3240932"/>
    <lineage>
        <taxon>Bacteria</taxon>
        <taxon>Bacillati</taxon>
        <taxon>Bacillota</taxon>
        <taxon>Clostridia</taxon>
        <taxon>Eubacteriales</taxon>
        <taxon>Clostridiaceae</taxon>
        <taxon>Clostridium</taxon>
    </lineage>
</organism>
<dbReference type="RefSeq" id="WP_369704158.1">
    <property type="nucleotide sequence ID" value="NZ_JBGEWD010000007.1"/>
</dbReference>
<sequence length="109" mass="12103">MLKQLEDEGFEDFIRDGFYSVVGFYYPSAKNRDEMLNAMEEFSKKHGNVASAVMDITGKSVPEEYGIGEDESPIVVVFKQGNAFKTVTNFSVKNIANAITPPGKNITLQ</sequence>
<reference evidence="1 2" key="1">
    <citation type="submission" date="2024-08" db="EMBL/GenBank/DDBJ databases">
        <title>Clostridium lapicellarii sp. nov., and Clostridium renhuaiense sp. nov., two species isolated from the mud in a fermentation cellar used for producing sauce-flavour Chinese liquors.</title>
        <authorList>
            <person name="Yang F."/>
            <person name="Wang H."/>
            <person name="Chen L.Q."/>
            <person name="Zhou N."/>
            <person name="Lu J.J."/>
            <person name="Pu X.X."/>
            <person name="Wan B."/>
            <person name="Wang L."/>
            <person name="Liu S.J."/>
        </authorList>
    </citation>
    <scope>NUCLEOTIDE SEQUENCE [LARGE SCALE GENOMIC DNA]</scope>
    <source>
        <strain evidence="1 2">MT-5</strain>
    </source>
</reference>